<organism evidence="2 3">
    <name type="scientific">Saccharothrix ecbatanensis</name>
    <dbReference type="NCBI Taxonomy" id="1105145"/>
    <lineage>
        <taxon>Bacteria</taxon>
        <taxon>Bacillati</taxon>
        <taxon>Actinomycetota</taxon>
        <taxon>Actinomycetes</taxon>
        <taxon>Pseudonocardiales</taxon>
        <taxon>Pseudonocardiaceae</taxon>
        <taxon>Saccharothrix</taxon>
    </lineage>
</organism>
<dbReference type="EMBL" id="JACHMO010000001">
    <property type="protein sequence ID" value="MBB5801062.1"/>
    <property type="molecule type" value="Genomic_DNA"/>
</dbReference>
<gene>
    <name evidence="2" type="ORF">F4560_000830</name>
</gene>
<evidence type="ECO:0000313" key="3">
    <source>
        <dbReference type="Proteomes" id="UP000552097"/>
    </source>
</evidence>
<protein>
    <submittedName>
        <fullName evidence="2">Uncharacterized protein</fullName>
    </submittedName>
</protein>
<name>A0A7W9HEZ7_9PSEU</name>
<sequence>MRSTPVFKFGPSNRGIEVLQSDDTPVFRPGVRSQSGHETRSTSLSELDIESVLRAGSNSRRQVSIAPLRYAGDLSPVKKTQDDTAGQFRIWPAVAPWWSLLRPVPIRRPSAGRPAPVLHAVNVVRPAVECDHLGLPPGRPDGLVARRVAQFESPTSTRLRIRTAPSRSGMTVKAAMAPPLLCAPTGDHQVGRRLRRVQAGVLIGFQHHPCPRRRNTRAGPVPPQPRRRSRGD</sequence>
<accession>A0A7W9HEZ7</accession>
<feature type="region of interest" description="Disordered" evidence="1">
    <location>
        <begin position="24"/>
        <end position="44"/>
    </location>
</feature>
<dbReference type="Proteomes" id="UP000552097">
    <property type="component" value="Unassembled WGS sequence"/>
</dbReference>
<dbReference type="AlphaFoldDB" id="A0A7W9HEZ7"/>
<feature type="region of interest" description="Disordered" evidence="1">
    <location>
        <begin position="207"/>
        <end position="232"/>
    </location>
</feature>
<comment type="caution">
    <text evidence="2">The sequence shown here is derived from an EMBL/GenBank/DDBJ whole genome shotgun (WGS) entry which is preliminary data.</text>
</comment>
<keyword evidence="3" id="KW-1185">Reference proteome</keyword>
<evidence type="ECO:0000256" key="1">
    <source>
        <dbReference type="SAM" id="MobiDB-lite"/>
    </source>
</evidence>
<proteinExistence type="predicted"/>
<evidence type="ECO:0000313" key="2">
    <source>
        <dbReference type="EMBL" id="MBB5801062.1"/>
    </source>
</evidence>
<reference evidence="2 3" key="1">
    <citation type="submission" date="2020-08" db="EMBL/GenBank/DDBJ databases">
        <title>Sequencing the genomes of 1000 actinobacteria strains.</title>
        <authorList>
            <person name="Klenk H.-P."/>
        </authorList>
    </citation>
    <scope>NUCLEOTIDE SEQUENCE [LARGE SCALE GENOMIC DNA]</scope>
    <source>
        <strain evidence="2 3">DSM 45486</strain>
    </source>
</reference>